<dbReference type="PANTHER" id="PTHR24231:SF45">
    <property type="entry name" value="CYSTEINYL LEUKOTRIENE RECEPTOR 1"/>
    <property type="match status" value="1"/>
</dbReference>
<dbReference type="Ensembl" id="ENSCRFT00000018811.1">
    <property type="protein sequence ID" value="ENSCRFP00000018197.1"/>
    <property type="gene ID" value="ENSCRFG00000013787.1"/>
</dbReference>
<evidence type="ECO:0000256" key="2">
    <source>
        <dbReference type="ARBA" id="ARBA00022475"/>
    </source>
</evidence>
<evidence type="ECO:0000313" key="14">
    <source>
        <dbReference type="Proteomes" id="UP000694396"/>
    </source>
</evidence>
<dbReference type="PRINTS" id="PR01533">
    <property type="entry name" value="CYSLTRECPTR"/>
</dbReference>
<feature type="transmembrane region" description="Helical" evidence="11">
    <location>
        <begin position="121"/>
        <end position="143"/>
    </location>
</feature>
<reference evidence="13" key="2">
    <citation type="submission" date="2025-09" db="UniProtKB">
        <authorList>
            <consortium name="Ensembl"/>
        </authorList>
    </citation>
    <scope>IDENTIFICATION</scope>
</reference>
<dbReference type="AlphaFoldDB" id="A0A8C3R9Q8"/>
<keyword evidence="14" id="KW-1185">Reference proteome</keyword>
<keyword evidence="5" id="KW-0297">G-protein coupled receptor</keyword>
<dbReference type="InterPro" id="IPR017452">
    <property type="entry name" value="GPCR_Rhodpsn_7TM"/>
</dbReference>
<keyword evidence="8" id="KW-0675">Receptor</keyword>
<evidence type="ECO:0000256" key="4">
    <source>
        <dbReference type="ARBA" id="ARBA00022989"/>
    </source>
</evidence>
<reference evidence="13" key="1">
    <citation type="submission" date="2025-08" db="UniProtKB">
        <authorList>
            <consortium name="Ensembl"/>
        </authorList>
    </citation>
    <scope>IDENTIFICATION</scope>
</reference>
<proteinExistence type="predicted"/>
<keyword evidence="6 11" id="KW-0472">Membrane</keyword>
<accession>A0A8C3R9Q8</accession>
<evidence type="ECO:0000256" key="1">
    <source>
        <dbReference type="ARBA" id="ARBA00004651"/>
    </source>
</evidence>
<dbReference type="Gene3D" id="1.20.1070.10">
    <property type="entry name" value="Rhodopsin 7-helix transmembrane proteins"/>
    <property type="match status" value="1"/>
</dbReference>
<dbReference type="InterPro" id="IPR004071">
    <property type="entry name" value="Cyst_leuk_rcpt"/>
</dbReference>
<organism evidence="13 14">
    <name type="scientific">Cyanoderma ruficeps</name>
    <name type="common">rufous-capped babbler</name>
    <dbReference type="NCBI Taxonomy" id="181631"/>
    <lineage>
        <taxon>Eukaryota</taxon>
        <taxon>Metazoa</taxon>
        <taxon>Chordata</taxon>
        <taxon>Craniata</taxon>
        <taxon>Vertebrata</taxon>
        <taxon>Euteleostomi</taxon>
        <taxon>Archelosauria</taxon>
        <taxon>Archosauria</taxon>
        <taxon>Dinosauria</taxon>
        <taxon>Saurischia</taxon>
        <taxon>Theropoda</taxon>
        <taxon>Coelurosauria</taxon>
        <taxon>Aves</taxon>
        <taxon>Neognathae</taxon>
        <taxon>Neoaves</taxon>
        <taxon>Telluraves</taxon>
        <taxon>Australaves</taxon>
        <taxon>Passeriformes</taxon>
        <taxon>Sylvioidea</taxon>
        <taxon>Timaliidae</taxon>
        <taxon>Cyanoderma</taxon>
    </lineage>
</organism>
<keyword evidence="10" id="KW-0807">Transducer</keyword>
<dbReference type="SUPFAM" id="SSF81321">
    <property type="entry name" value="Family A G protein-coupled receptor-like"/>
    <property type="match status" value="1"/>
</dbReference>
<dbReference type="PANTHER" id="PTHR24231">
    <property type="entry name" value="PURINOCEPTOR-RELATED G-PROTEIN COUPLED RECEPTOR"/>
    <property type="match status" value="1"/>
</dbReference>
<sequence length="327" mass="37041">VDEVGMALSPNMLCHHHSIDNFCNSVYSTLYSMISIMGFVGNDVVLYMLIHTYRQKTALQVYTLNLGHWFFSDFLCCLSSYVLYVHLYCSIFFMTAMSFCCITIIFPVCNISLMSEKKAKFVCVGIWVFITLTSVPFLQIRTYQHGNKTKCFEPPENSQKTNLVVILDFIALFVGFIFPFIIITICYTMIIYTLLRNSLGKNEANCRKAVWMIVIVTAPFLVSFTPYHVVCMVHLYVLCLRGPSCGDTMFLQKAAIVTLPLAAANCCFDLLLYFFSGGNFRQTLTTVRKASSFTQDALVGSRFASIFPISRKIHGIRCKISASYYTG</sequence>
<evidence type="ECO:0000256" key="9">
    <source>
        <dbReference type="ARBA" id="ARBA00023180"/>
    </source>
</evidence>
<feature type="transmembrane region" description="Helical" evidence="11">
    <location>
        <begin position="163"/>
        <end position="190"/>
    </location>
</feature>
<keyword evidence="4 11" id="KW-1133">Transmembrane helix</keyword>
<dbReference type="GO" id="GO:0004974">
    <property type="term" value="F:leukotriene receptor activity"/>
    <property type="evidence" value="ECO:0007669"/>
    <property type="project" value="InterPro"/>
</dbReference>
<keyword evidence="7" id="KW-1015">Disulfide bond</keyword>
<evidence type="ECO:0000256" key="5">
    <source>
        <dbReference type="ARBA" id="ARBA00023040"/>
    </source>
</evidence>
<dbReference type="Pfam" id="PF00001">
    <property type="entry name" value="7tm_1"/>
    <property type="match status" value="1"/>
</dbReference>
<protein>
    <recommendedName>
        <fullName evidence="12">G-protein coupled receptors family 1 profile domain-containing protein</fullName>
    </recommendedName>
</protein>
<evidence type="ECO:0000313" key="13">
    <source>
        <dbReference type="Ensembl" id="ENSCRFP00000018197.1"/>
    </source>
</evidence>
<evidence type="ECO:0000256" key="7">
    <source>
        <dbReference type="ARBA" id="ARBA00023157"/>
    </source>
</evidence>
<feature type="transmembrane region" description="Helical" evidence="11">
    <location>
        <begin position="250"/>
        <end position="275"/>
    </location>
</feature>
<comment type="subcellular location">
    <subcellularLocation>
        <location evidence="1">Cell membrane</location>
        <topology evidence="1">Multi-pass membrane protein</topology>
    </subcellularLocation>
</comment>
<dbReference type="Proteomes" id="UP000694396">
    <property type="component" value="Unplaced"/>
</dbReference>
<dbReference type="GO" id="GO:0005886">
    <property type="term" value="C:plasma membrane"/>
    <property type="evidence" value="ECO:0007669"/>
    <property type="project" value="UniProtKB-SubCell"/>
</dbReference>
<evidence type="ECO:0000256" key="11">
    <source>
        <dbReference type="SAM" id="Phobius"/>
    </source>
</evidence>
<dbReference type="PRINTS" id="PR00237">
    <property type="entry name" value="GPCRRHODOPSN"/>
</dbReference>
<evidence type="ECO:0000256" key="3">
    <source>
        <dbReference type="ARBA" id="ARBA00022692"/>
    </source>
</evidence>
<keyword evidence="3 11" id="KW-0812">Transmembrane</keyword>
<evidence type="ECO:0000256" key="8">
    <source>
        <dbReference type="ARBA" id="ARBA00023170"/>
    </source>
</evidence>
<feature type="transmembrane region" description="Helical" evidence="11">
    <location>
        <begin position="90"/>
        <end position="109"/>
    </location>
</feature>
<feature type="transmembrane region" description="Helical" evidence="11">
    <location>
        <begin position="62"/>
        <end position="84"/>
    </location>
</feature>
<feature type="domain" description="G-protein coupled receptors family 1 profile" evidence="12">
    <location>
        <begin position="5"/>
        <end position="273"/>
    </location>
</feature>
<evidence type="ECO:0000256" key="6">
    <source>
        <dbReference type="ARBA" id="ARBA00023136"/>
    </source>
</evidence>
<keyword evidence="9" id="KW-0325">Glycoprotein</keyword>
<name>A0A8C3R9Q8_9PASS</name>
<keyword evidence="2" id="KW-1003">Cell membrane</keyword>
<evidence type="ECO:0000259" key="12">
    <source>
        <dbReference type="PROSITE" id="PS50262"/>
    </source>
</evidence>
<feature type="transmembrane region" description="Helical" evidence="11">
    <location>
        <begin position="210"/>
        <end position="238"/>
    </location>
</feature>
<feature type="transmembrane region" description="Helical" evidence="11">
    <location>
        <begin position="30"/>
        <end position="50"/>
    </location>
</feature>
<dbReference type="PROSITE" id="PS50262">
    <property type="entry name" value="G_PROTEIN_RECEP_F1_2"/>
    <property type="match status" value="1"/>
</dbReference>
<evidence type="ECO:0000256" key="10">
    <source>
        <dbReference type="ARBA" id="ARBA00023224"/>
    </source>
</evidence>
<dbReference type="InterPro" id="IPR000276">
    <property type="entry name" value="GPCR_Rhodpsn"/>
</dbReference>